<evidence type="ECO:0000256" key="1">
    <source>
        <dbReference type="SAM" id="Phobius"/>
    </source>
</evidence>
<comment type="caution">
    <text evidence="2">The sequence shown here is derived from an EMBL/GenBank/DDBJ whole genome shotgun (WGS) entry which is preliminary data.</text>
</comment>
<dbReference type="AlphaFoldDB" id="A0A9J6NY94"/>
<gene>
    <name evidence="2" type="ORF">KDK92_02595</name>
</gene>
<dbReference type="EMBL" id="JAGSOJ010000001">
    <property type="protein sequence ID" value="MCM1988613.1"/>
    <property type="molecule type" value="Genomic_DNA"/>
</dbReference>
<keyword evidence="1" id="KW-0472">Membrane</keyword>
<dbReference type="Proteomes" id="UP001056429">
    <property type="component" value="Unassembled WGS sequence"/>
</dbReference>
<feature type="transmembrane region" description="Helical" evidence="1">
    <location>
        <begin position="50"/>
        <end position="69"/>
    </location>
</feature>
<reference evidence="2" key="2">
    <citation type="submission" date="2021-04" db="EMBL/GenBank/DDBJ databases">
        <authorList>
            <person name="Dong X."/>
        </authorList>
    </citation>
    <scope>NUCLEOTIDE SEQUENCE</scope>
    <source>
        <strain evidence="2">ZWT</strain>
    </source>
</reference>
<keyword evidence="1" id="KW-1133">Transmembrane helix</keyword>
<accession>A0A9J6NY94</accession>
<name>A0A9J6NY94_9CLOT</name>
<keyword evidence="3" id="KW-1185">Reference proteome</keyword>
<reference evidence="2" key="1">
    <citation type="journal article" date="2021" name="mSystems">
        <title>Bacteria and Archaea Synergistically Convert Glycine Betaine to Biogenic Methane in the Formosa Cold Seep of the South China Sea.</title>
        <authorList>
            <person name="Li L."/>
            <person name="Zhang W."/>
            <person name="Zhang S."/>
            <person name="Song L."/>
            <person name="Sun Q."/>
            <person name="Zhang H."/>
            <person name="Xiang H."/>
            <person name="Dong X."/>
        </authorList>
    </citation>
    <scope>NUCLEOTIDE SEQUENCE</scope>
    <source>
        <strain evidence="2">ZWT</strain>
    </source>
</reference>
<organism evidence="2 3">
    <name type="scientific">Oceanirhabdus seepicola</name>
    <dbReference type="NCBI Taxonomy" id="2828781"/>
    <lineage>
        <taxon>Bacteria</taxon>
        <taxon>Bacillati</taxon>
        <taxon>Bacillota</taxon>
        <taxon>Clostridia</taxon>
        <taxon>Eubacteriales</taxon>
        <taxon>Clostridiaceae</taxon>
        <taxon>Oceanirhabdus</taxon>
    </lineage>
</organism>
<evidence type="ECO:0000313" key="2">
    <source>
        <dbReference type="EMBL" id="MCM1988613.1"/>
    </source>
</evidence>
<dbReference type="RefSeq" id="WP_250857485.1">
    <property type="nucleotide sequence ID" value="NZ_JAGSOJ010000001.1"/>
</dbReference>
<sequence length="73" mass="8318">MNKIKLHTISNLLFISAVIISIFSLGKTVYERSRLPEGVCPIDNNRSIMIIGMIMLFLYLVVSTVEGYIRKEN</sequence>
<evidence type="ECO:0000313" key="3">
    <source>
        <dbReference type="Proteomes" id="UP001056429"/>
    </source>
</evidence>
<proteinExistence type="predicted"/>
<feature type="transmembrane region" description="Helical" evidence="1">
    <location>
        <begin position="12"/>
        <end position="30"/>
    </location>
</feature>
<protein>
    <submittedName>
        <fullName evidence="2">Uncharacterized protein</fullName>
    </submittedName>
</protein>
<keyword evidence="1" id="KW-0812">Transmembrane</keyword>